<keyword evidence="2" id="KW-1185">Reference proteome</keyword>
<reference evidence="1 2" key="1">
    <citation type="submission" date="2021-01" db="EMBL/GenBank/DDBJ databases">
        <title>Whole genome shotgun sequence of Catellatospora citrea NBRC 14495.</title>
        <authorList>
            <person name="Komaki H."/>
            <person name="Tamura T."/>
        </authorList>
    </citation>
    <scope>NUCLEOTIDE SEQUENCE [LARGE SCALE GENOMIC DNA]</scope>
    <source>
        <strain evidence="1 2">NBRC 14495</strain>
    </source>
</reference>
<gene>
    <name evidence="1" type="ORF">Cci01nite_58780</name>
</gene>
<dbReference type="Proteomes" id="UP000659904">
    <property type="component" value="Unassembled WGS sequence"/>
</dbReference>
<comment type="caution">
    <text evidence="1">The sequence shown here is derived from an EMBL/GenBank/DDBJ whole genome shotgun (WGS) entry which is preliminary data.</text>
</comment>
<evidence type="ECO:0000313" key="1">
    <source>
        <dbReference type="EMBL" id="GIG00785.1"/>
    </source>
</evidence>
<sequence>MVRYIFRAASDDTNTSEWGFDSEGPDLRGSHCHMEILALIVAVTDMPEHALVRCSTHVVQVFRPQEPFVDLA</sequence>
<proteinExistence type="predicted"/>
<accession>A0A8J3KHI9</accession>
<dbReference type="AlphaFoldDB" id="A0A8J3KHI9"/>
<organism evidence="1 2">
    <name type="scientific">Catellatospora citrea</name>
    <dbReference type="NCBI Taxonomy" id="53366"/>
    <lineage>
        <taxon>Bacteria</taxon>
        <taxon>Bacillati</taxon>
        <taxon>Actinomycetota</taxon>
        <taxon>Actinomycetes</taxon>
        <taxon>Micromonosporales</taxon>
        <taxon>Micromonosporaceae</taxon>
        <taxon>Catellatospora</taxon>
    </lineage>
</organism>
<protein>
    <submittedName>
        <fullName evidence="1">Uncharacterized protein</fullName>
    </submittedName>
</protein>
<dbReference type="EMBL" id="BONH01000032">
    <property type="protein sequence ID" value="GIG00785.1"/>
    <property type="molecule type" value="Genomic_DNA"/>
</dbReference>
<name>A0A8J3KHI9_9ACTN</name>
<evidence type="ECO:0000313" key="2">
    <source>
        <dbReference type="Proteomes" id="UP000659904"/>
    </source>
</evidence>